<dbReference type="Proteomes" id="UP000175744">
    <property type="component" value="Unassembled WGS sequence"/>
</dbReference>
<protein>
    <submittedName>
        <fullName evidence="1">DNA alkylation repair enzyme</fullName>
    </submittedName>
</protein>
<dbReference type="AlphaFoldDB" id="A0A1E8F109"/>
<dbReference type="Gene3D" id="1.20.1660.10">
    <property type="entry name" value="Hypothetical protein (EF3068)"/>
    <property type="match status" value="1"/>
</dbReference>
<dbReference type="InterPro" id="IPR014825">
    <property type="entry name" value="DNA_alkylation"/>
</dbReference>
<dbReference type="PATRIC" id="fig|1121290.3.peg.514"/>
<organism evidence="1 2">
    <name type="scientific">Clostridium acetireducens DSM 10703</name>
    <dbReference type="NCBI Taxonomy" id="1121290"/>
    <lineage>
        <taxon>Bacteria</taxon>
        <taxon>Bacillati</taxon>
        <taxon>Bacillota</taxon>
        <taxon>Clostridia</taxon>
        <taxon>Eubacteriales</taxon>
        <taxon>Clostridiaceae</taxon>
        <taxon>Clostridium</taxon>
    </lineage>
</organism>
<dbReference type="PANTHER" id="PTHR34070:SF1">
    <property type="entry name" value="DNA ALKYLATION REPAIR PROTEIN"/>
    <property type="match status" value="1"/>
</dbReference>
<dbReference type="STRING" id="1121290.CLAOCE_05070"/>
<dbReference type="EMBL" id="LZFO01000005">
    <property type="protein sequence ID" value="OFI07102.1"/>
    <property type="molecule type" value="Genomic_DNA"/>
</dbReference>
<accession>A0A1E8F109</accession>
<evidence type="ECO:0000313" key="1">
    <source>
        <dbReference type="EMBL" id="OFI07102.1"/>
    </source>
</evidence>
<dbReference type="PANTHER" id="PTHR34070">
    <property type="entry name" value="ARMADILLO-TYPE FOLD"/>
    <property type="match status" value="1"/>
</dbReference>
<sequence length="214" mass="25523">MDIFQVFYDSRDEEKSIKMARYMKNKFPFLGIAKPERMKLSKSFMKQRKKDIKIDWSLVSKCYNMPEREFHYLALDYVSLLKEKLTLEDISNIEKLILTNSWWDSVDCIDAIVGNMCLKYPELKESTILKWIYSDNIWLKRVAIDFQLKYKEKTDTDILTKAILANCNTDEFFVNKAIGWSLREYSKTNKEWVKKFLEDNKLPALSVREASKYI</sequence>
<dbReference type="Gene3D" id="1.25.40.290">
    <property type="entry name" value="ARM repeat domains"/>
    <property type="match status" value="1"/>
</dbReference>
<keyword evidence="2" id="KW-1185">Reference proteome</keyword>
<dbReference type="Pfam" id="PF08713">
    <property type="entry name" value="DNA_alkylation"/>
    <property type="match status" value="1"/>
</dbReference>
<proteinExistence type="predicted"/>
<dbReference type="RefSeq" id="WP_070109472.1">
    <property type="nucleotide sequence ID" value="NZ_LZFO01000005.1"/>
</dbReference>
<name>A0A1E8F109_9CLOT</name>
<dbReference type="CDD" id="cd07064">
    <property type="entry name" value="AlkD_like_1"/>
    <property type="match status" value="1"/>
</dbReference>
<reference evidence="1 2" key="1">
    <citation type="submission" date="2016-06" db="EMBL/GenBank/DDBJ databases">
        <title>Genome sequence of Clostridium acetireducens DSM 10703.</title>
        <authorList>
            <person name="Poehlein A."/>
            <person name="Fluechter S."/>
            <person name="Duerre P."/>
            <person name="Daniel R."/>
        </authorList>
    </citation>
    <scope>NUCLEOTIDE SEQUENCE [LARGE SCALE GENOMIC DNA]</scope>
    <source>
        <strain evidence="1 2">DSM 10703</strain>
    </source>
</reference>
<comment type="caution">
    <text evidence="1">The sequence shown here is derived from an EMBL/GenBank/DDBJ whole genome shotgun (WGS) entry which is preliminary data.</text>
</comment>
<dbReference type="InterPro" id="IPR016024">
    <property type="entry name" value="ARM-type_fold"/>
</dbReference>
<dbReference type="OrthoDB" id="9775346at2"/>
<evidence type="ECO:0000313" key="2">
    <source>
        <dbReference type="Proteomes" id="UP000175744"/>
    </source>
</evidence>
<dbReference type="SUPFAM" id="SSF48371">
    <property type="entry name" value="ARM repeat"/>
    <property type="match status" value="1"/>
</dbReference>
<gene>
    <name evidence="1" type="ORF">CLOACE_05070</name>
</gene>